<keyword evidence="4" id="KW-0732">Signal</keyword>
<evidence type="ECO:0000313" key="7">
    <source>
        <dbReference type="EMBL" id="SAK95555.1"/>
    </source>
</evidence>
<name>A0A158DLW7_9BURK</name>
<dbReference type="RefSeq" id="WP_061128513.1">
    <property type="nucleotide sequence ID" value="NZ_FCOF02000080.1"/>
</dbReference>
<comment type="cofactor">
    <cofactor evidence="1">
        <name>pyrroloquinoline quinone</name>
        <dbReference type="ChEBI" id="CHEBI:58442"/>
    </cofactor>
</comment>
<evidence type="ECO:0000256" key="2">
    <source>
        <dbReference type="ARBA" id="ARBA00008156"/>
    </source>
</evidence>
<comment type="caution">
    <text evidence="7">The sequence shown here is derived from an EMBL/GenBank/DDBJ whole genome shotgun (WGS) entry which is preliminary data.</text>
</comment>
<feature type="chain" id="PRO_5007624287" evidence="4">
    <location>
        <begin position="28"/>
        <end position="526"/>
    </location>
</feature>
<gene>
    <name evidence="7" type="ORF">AWB75_06929</name>
</gene>
<comment type="similarity">
    <text evidence="2">Belongs to the bacterial PQQ dehydrogenase family.</text>
</comment>
<dbReference type="Proteomes" id="UP000054870">
    <property type="component" value="Unassembled WGS sequence"/>
</dbReference>
<dbReference type="EMBL" id="FCOF02000080">
    <property type="protein sequence ID" value="SAK95555.1"/>
    <property type="molecule type" value="Genomic_DNA"/>
</dbReference>
<dbReference type="Gene3D" id="2.140.10.10">
    <property type="entry name" value="Quinoprotein alcohol dehydrogenase-like superfamily"/>
    <property type="match status" value="1"/>
</dbReference>
<protein>
    <submittedName>
        <fullName evidence="7">Quinoprotein decanol dehydrogenase</fullName>
    </submittedName>
</protein>
<accession>A0A158DLW7</accession>
<reference evidence="7" key="1">
    <citation type="submission" date="2016-01" db="EMBL/GenBank/DDBJ databases">
        <authorList>
            <person name="Peeters C."/>
        </authorList>
    </citation>
    <scope>NUCLEOTIDE SEQUENCE [LARGE SCALE GENOMIC DNA]</scope>
    <source>
        <strain evidence="7">LMG 29318</strain>
    </source>
</reference>
<dbReference type="GO" id="GO:0016491">
    <property type="term" value="F:oxidoreductase activity"/>
    <property type="evidence" value="ECO:0007669"/>
    <property type="project" value="UniProtKB-KW"/>
</dbReference>
<feature type="domain" description="Pyrrolo-quinoline quinone repeat" evidence="5">
    <location>
        <begin position="42"/>
        <end position="341"/>
    </location>
</feature>
<keyword evidence="8" id="KW-1185">Reference proteome</keyword>
<evidence type="ECO:0000259" key="6">
    <source>
        <dbReference type="Pfam" id="PF13360"/>
    </source>
</evidence>
<keyword evidence="3" id="KW-0560">Oxidoreductase</keyword>
<evidence type="ECO:0000256" key="4">
    <source>
        <dbReference type="SAM" id="SignalP"/>
    </source>
</evidence>
<evidence type="ECO:0000256" key="3">
    <source>
        <dbReference type="ARBA" id="ARBA00023002"/>
    </source>
</evidence>
<sequence length="526" mass="56299">MKMTCMNILGRLTAGILLVAVSLAASAAAGVGEDPDLADSTWPTYHNDYAAQRYSHLTQINTKNVTQLKEICRLVLSDGGSLQAGPILVDGTMYVTTALDTFAIDPTNCQSLWKSSYKPLTHMPFPVNRGAAYLNGLLFRGTPDGHLIALDAKTGSKVWDNVIADTSYGEFASAAPIAWNGMVFMGIAGGDWGIRGRIMAYDAQTGRELWRFNTIPRGKEVGAETWKKATASQIGGGGTWSSYTLDVRAGELFVSVGNPAQDMLPDERVGDNLFTNSLVVLDARTGGLKWWYQTQKNDPWDYDLSAPAMLYQNGKIQEIAAVAGKDGYLLAVDRNTHKMLFKTPVTTQFKEAPKPTKAGAKACPGFIGGTEWNGPAYDEDNRLILVGAVDWCTIHKATGPDYERGQLRFGGSMTPLNDPKPSGWITAVNAETGAVKWKFHTEAPVVAALTPTAGGLTFSGDTAGNFLAFETATGKLLWSQKLDGSMGGGVITYAAKGKQYVAATTGNVSRVTFGGPGLPSIVVWGL</sequence>
<dbReference type="InterPro" id="IPR002372">
    <property type="entry name" value="PQQ_rpt_dom"/>
</dbReference>
<feature type="signal peptide" evidence="4">
    <location>
        <begin position="1"/>
        <end position="27"/>
    </location>
</feature>
<dbReference type="AlphaFoldDB" id="A0A158DLW7"/>
<dbReference type="Pfam" id="PF13360">
    <property type="entry name" value="PQQ_2"/>
    <property type="match status" value="1"/>
</dbReference>
<organism evidence="7 8">
    <name type="scientific">Caballeronia catudaia</name>
    <dbReference type="NCBI Taxonomy" id="1777136"/>
    <lineage>
        <taxon>Bacteria</taxon>
        <taxon>Pseudomonadati</taxon>
        <taxon>Pseudomonadota</taxon>
        <taxon>Betaproteobacteria</taxon>
        <taxon>Burkholderiales</taxon>
        <taxon>Burkholderiaceae</taxon>
        <taxon>Caballeronia</taxon>
    </lineage>
</organism>
<dbReference type="SUPFAM" id="SSF50998">
    <property type="entry name" value="Quinoprotein alcohol dehydrogenase-like"/>
    <property type="match status" value="1"/>
</dbReference>
<dbReference type="PANTHER" id="PTHR32303:SF10">
    <property type="entry name" value="OUTER MEMBRANE PROTEIN ASSEMBLY FACTOR BAMB"/>
    <property type="match status" value="1"/>
</dbReference>
<dbReference type="InterPro" id="IPR018391">
    <property type="entry name" value="PQQ_b-propeller_rpt"/>
</dbReference>
<evidence type="ECO:0000256" key="1">
    <source>
        <dbReference type="ARBA" id="ARBA00001931"/>
    </source>
</evidence>
<dbReference type="PANTHER" id="PTHR32303">
    <property type="entry name" value="QUINOPROTEIN ALCOHOL DEHYDROGENASE (CYTOCHROME C)"/>
    <property type="match status" value="1"/>
</dbReference>
<evidence type="ECO:0000259" key="5">
    <source>
        <dbReference type="Pfam" id="PF01011"/>
    </source>
</evidence>
<dbReference type="SMART" id="SM00564">
    <property type="entry name" value="PQQ"/>
    <property type="match status" value="7"/>
</dbReference>
<dbReference type="InterPro" id="IPR011047">
    <property type="entry name" value="Quinoprotein_ADH-like_sf"/>
</dbReference>
<evidence type="ECO:0000313" key="8">
    <source>
        <dbReference type="Proteomes" id="UP000054870"/>
    </source>
</evidence>
<proteinExistence type="inferred from homology"/>
<feature type="domain" description="Pyrrolo-quinoline quinone repeat" evidence="6">
    <location>
        <begin position="422"/>
        <end position="508"/>
    </location>
</feature>
<dbReference type="Pfam" id="PF01011">
    <property type="entry name" value="PQQ"/>
    <property type="match status" value="1"/>
</dbReference>